<dbReference type="Proteomes" id="UP000287908">
    <property type="component" value="Unassembled WGS sequence"/>
</dbReference>
<keyword evidence="8 13" id="KW-0249">Electron transport</keyword>
<keyword evidence="7 13" id="KW-1278">Translocase</keyword>
<evidence type="ECO:0000256" key="1">
    <source>
        <dbReference type="ARBA" id="ARBA00022448"/>
    </source>
</evidence>
<dbReference type="InterPro" id="IPR010207">
    <property type="entry name" value="Elect_transpt_cplx_RnfB/RsxB"/>
</dbReference>
<evidence type="ECO:0000256" key="12">
    <source>
        <dbReference type="ARBA" id="ARBA00067794"/>
    </source>
</evidence>
<dbReference type="GO" id="GO:0022900">
    <property type="term" value="P:electron transport chain"/>
    <property type="evidence" value="ECO:0007669"/>
    <property type="project" value="UniProtKB-UniRule"/>
</dbReference>
<dbReference type="FunFam" id="1.10.15.40:FF:000001">
    <property type="entry name" value="Ion-translocating oxidoreductase complex subunit B"/>
    <property type="match status" value="1"/>
</dbReference>
<dbReference type="PANTHER" id="PTHR42859">
    <property type="entry name" value="OXIDOREDUCTASE"/>
    <property type="match status" value="1"/>
</dbReference>
<keyword evidence="10 13" id="KW-0411">Iron-sulfur</keyword>
<dbReference type="SUPFAM" id="SSF54862">
    <property type="entry name" value="4Fe-4S ferredoxins"/>
    <property type="match status" value="1"/>
</dbReference>
<feature type="binding site" evidence="13 14">
    <location>
        <position position="150"/>
    </location>
    <ligand>
        <name>[4Fe-4S] cluster</name>
        <dbReference type="ChEBI" id="CHEBI:49883"/>
        <label>3</label>
    </ligand>
</feature>
<dbReference type="InterPro" id="IPR017896">
    <property type="entry name" value="4Fe4S_Fe-S-bd"/>
</dbReference>
<feature type="domain" description="4Fe-4S ferredoxin-type" evidence="15">
    <location>
        <begin position="135"/>
        <end position="164"/>
    </location>
</feature>
<evidence type="ECO:0000256" key="11">
    <source>
        <dbReference type="ARBA" id="ARBA00023136"/>
    </source>
</evidence>
<dbReference type="EMBL" id="PIQF01000001">
    <property type="protein sequence ID" value="RUO78012.1"/>
    <property type="molecule type" value="Genomic_DNA"/>
</dbReference>
<dbReference type="PROSITE" id="PS51379">
    <property type="entry name" value="4FE4S_FER_2"/>
    <property type="match status" value="2"/>
</dbReference>
<feature type="binding site" evidence="13 14">
    <location>
        <position position="117"/>
    </location>
    <ligand>
        <name>[4Fe-4S] cluster</name>
        <dbReference type="ChEBI" id="CHEBI:49883"/>
        <label>2</label>
    </ligand>
</feature>
<name>A0A432ZLB2_9GAMM</name>
<feature type="binding site" evidence="13 14">
    <location>
        <position position="114"/>
    </location>
    <ligand>
        <name>[4Fe-4S] cluster</name>
        <dbReference type="ChEBI" id="CHEBI:49883"/>
        <label>2</label>
    </ligand>
</feature>
<evidence type="ECO:0000259" key="16">
    <source>
        <dbReference type="PROSITE" id="PS51656"/>
    </source>
</evidence>
<feature type="binding site" evidence="13 14">
    <location>
        <position position="154"/>
    </location>
    <ligand>
        <name>[4Fe-4S] cluster</name>
        <dbReference type="ChEBI" id="CHEBI:49883"/>
        <label>2</label>
    </ligand>
</feature>
<comment type="caution">
    <text evidence="13">Lacks conserved residue(s) required for the propagation of feature annotation.</text>
</comment>
<comment type="similarity">
    <text evidence="13">Belongs to the 4Fe4S bacterial-type ferredoxin family. RnfB subfamily.</text>
</comment>
<dbReference type="PROSITE" id="PS51656">
    <property type="entry name" value="4FE4S"/>
    <property type="match status" value="1"/>
</dbReference>
<dbReference type="InterPro" id="IPR007202">
    <property type="entry name" value="4Fe-4S_dom"/>
</dbReference>
<dbReference type="Gene3D" id="3.30.70.20">
    <property type="match status" value="1"/>
</dbReference>
<dbReference type="PANTHER" id="PTHR42859:SF3">
    <property type="entry name" value="ION-TRANSLOCATING OXIDOREDUCTASE COMPLEX SUBUNIT B"/>
    <property type="match status" value="1"/>
</dbReference>
<comment type="function">
    <text evidence="13">Part of a membrane-bound complex that couples electron transfer with translocation of ions across the membrane.</text>
</comment>
<comment type="subunit">
    <text evidence="13">The complex is composed of six subunits: RnfA, RnfB, RnfC, RnfD, RnfE and RnfG.</text>
</comment>
<dbReference type="InterPro" id="IPR016463">
    <property type="entry name" value="RnfB/RsxB_Proteobac"/>
</dbReference>
<evidence type="ECO:0000256" key="9">
    <source>
        <dbReference type="ARBA" id="ARBA00023004"/>
    </source>
</evidence>
<evidence type="ECO:0000256" key="10">
    <source>
        <dbReference type="ARBA" id="ARBA00023014"/>
    </source>
</evidence>
<organism evidence="17 18">
    <name type="scientific">Idiomarina seosinensis</name>
    <dbReference type="NCBI Taxonomy" id="281739"/>
    <lineage>
        <taxon>Bacteria</taxon>
        <taxon>Pseudomonadati</taxon>
        <taxon>Pseudomonadota</taxon>
        <taxon>Gammaproteobacteria</taxon>
        <taxon>Alteromonadales</taxon>
        <taxon>Idiomarinaceae</taxon>
        <taxon>Idiomarina</taxon>
    </lineage>
</organism>
<feature type="domain" description="4Fe-4S ferredoxin-type" evidence="15">
    <location>
        <begin position="105"/>
        <end position="134"/>
    </location>
</feature>
<gene>
    <name evidence="13" type="primary">rnfB</name>
    <name evidence="17" type="ORF">CWI81_05970</name>
</gene>
<keyword evidence="6 13" id="KW-0677">Repeat</keyword>
<evidence type="ECO:0000256" key="2">
    <source>
        <dbReference type="ARBA" id="ARBA00022475"/>
    </source>
</evidence>
<evidence type="ECO:0000256" key="14">
    <source>
        <dbReference type="PIRSR" id="PIRSR005784-1"/>
    </source>
</evidence>
<accession>A0A432ZLB2</accession>
<keyword evidence="11 13" id="KW-0472">Membrane</keyword>
<evidence type="ECO:0000313" key="17">
    <source>
        <dbReference type="EMBL" id="RUO78012.1"/>
    </source>
</evidence>
<evidence type="ECO:0000256" key="7">
    <source>
        <dbReference type="ARBA" id="ARBA00022967"/>
    </source>
</evidence>
<evidence type="ECO:0000256" key="3">
    <source>
        <dbReference type="ARBA" id="ARBA00022485"/>
    </source>
</evidence>
<evidence type="ECO:0000256" key="6">
    <source>
        <dbReference type="ARBA" id="ARBA00022737"/>
    </source>
</evidence>
<dbReference type="PROSITE" id="PS00198">
    <property type="entry name" value="4FE4S_FER_1"/>
    <property type="match status" value="2"/>
</dbReference>
<comment type="caution">
    <text evidence="17">The sequence shown here is derived from an EMBL/GenBank/DDBJ whole genome shotgun (WGS) entry which is preliminary data.</text>
</comment>
<evidence type="ECO:0000256" key="5">
    <source>
        <dbReference type="ARBA" id="ARBA00022723"/>
    </source>
</evidence>
<sequence length="194" mass="20674">MSIVAGLIAIGALALIFGIILGFAAVKFKVESDPIVEQIDNILPQTQCGQCGYPGCKPYAEAIANGDDINKCPPGGEATIKQLADLMGVEAKPLDSAHGKEDVKKVAVIREDECIGCTKCIQACPVDAILGAAKQMHTIIEHECTGCDLCVEPCPVDCIDMVPVKAQPETWQWDLDEVKKNLSSADNIPVKLVE</sequence>
<keyword evidence="3 13" id="KW-0004">4Fe-4S</keyword>
<dbReference type="AlphaFoldDB" id="A0A432ZLB2"/>
<keyword evidence="1 13" id="KW-0813">Transport</keyword>
<dbReference type="GO" id="GO:0046872">
    <property type="term" value="F:metal ion binding"/>
    <property type="evidence" value="ECO:0007669"/>
    <property type="project" value="UniProtKB-KW"/>
</dbReference>
<evidence type="ECO:0000313" key="18">
    <source>
        <dbReference type="Proteomes" id="UP000287908"/>
    </source>
</evidence>
<dbReference type="Pfam" id="PF14697">
    <property type="entry name" value="Fer4_21"/>
    <property type="match status" value="1"/>
</dbReference>
<evidence type="ECO:0000256" key="4">
    <source>
        <dbReference type="ARBA" id="ARBA00022519"/>
    </source>
</evidence>
<feature type="domain" description="4Fe-4S" evidence="16">
    <location>
        <begin position="31"/>
        <end position="89"/>
    </location>
</feature>
<comment type="subcellular location">
    <subcellularLocation>
        <location evidence="13">Cell inner membrane</location>
    </subcellularLocation>
</comment>
<keyword evidence="4 13" id="KW-0997">Cell inner membrane</keyword>
<feature type="binding site" evidence="13 14">
    <location>
        <position position="120"/>
    </location>
    <ligand>
        <name>[4Fe-4S] cluster</name>
        <dbReference type="ChEBI" id="CHEBI:49883"/>
        <label>2</label>
    </ligand>
</feature>
<dbReference type="PIRSF" id="PIRSF005784">
    <property type="entry name" value="Elect_transpt_RnfB"/>
    <property type="match status" value="1"/>
</dbReference>
<dbReference type="InterPro" id="IPR017900">
    <property type="entry name" value="4Fe4S_Fe_S_CS"/>
</dbReference>
<dbReference type="NCBIfam" id="TIGR01944">
    <property type="entry name" value="rnfB"/>
    <property type="match status" value="1"/>
</dbReference>
<feature type="binding site" evidence="13 14">
    <location>
        <position position="124"/>
    </location>
    <ligand>
        <name>[4Fe-4S] cluster</name>
        <dbReference type="ChEBI" id="CHEBI:49883"/>
        <label>3</label>
    </ligand>
</feature>
<dbReference type="RefSeq" id="WP_126784341.1">
    <property type="nucleotide sequence ID" value="NZ_PIQF01000001.1"/>
</dbReference>
<feature type="binding site" evidence="13 14">
    <location>
        <position position="147"/>
    </location>
    <ligand>
        <name>[4Fe-4S] cluster</name>
        <dbReference type="ChEBI" id="CHEBI:49883"/>
        <label>3</label>
    </ligand>
</feature>
<feature type="binding site" evidence="13 14">
    <location>
        <position position="48"/>
    </location>
    <ligand>
        <name>[4Fe-4S] cluster</name>
        <dbReference type="ChEBI" id="CHEBI:49883"/>
        <label>1</label>
    </ligand>
</feature>
<dbReference type="NCBIfam" id="NF003475">
    <property type="entry name" value="PRK05113.1"/>
    <property type="match status" value="1"/>
</dbReference>
<dbReference type="GO" id="GO:0051539">
    <property type="term" value="F:4 iron, 4 sulfur cluster binding"/>
    <property type="evidence" value="ECO:0007669"/>
    <property type="project" value="UniProtKB-UniRule"/>
</dbReference>
<dbReference type="GO" id="GO:0009055">
    <property type="term" value="F:electron transfer activity"/>
    <property type="evidence" value="ECO:0007669"/>
    <property type="project" value="InterPro"/>
</dbReference>
<keyword evidence="9 13" id="KW-0408">Iron</keyword>
<feature type="binding site" evidence="13 14">
    <location>
        <position position="51"/>
    </location>
    <ligand>
        <name>[4Fe-4S] cluster</name>
        <dbReference type="ChEBI" id="CHEBI:49883"/>
        <label>1</label>
    </ligand>
</feature>
<protein>
    <recommendedName>
        <fullName evidence="12 13">Ion-translocating oxidoreductase complex subunit B</fullName>
        <ecNumber evidence="13">7.-.-.-</ecNumber>
    </recommendedName>
    <alternativeName>
        <fullName evidence="13">Rnf electron transport complex subunit B</fullName>
    </alternativeName>
</protein>
<dbReference type="OrthoDB" id="9789936at2"/>
<feature type="region of interest" description="Hydrophobic" evidence="13">
    <location>
        <begin position="1"/>
        <end position="25"/>
    </location>
</feature>
<dbReference type="InterPro" id="IPR050294">
    <property type="entry name" value="RnfB_subfamily"/>
</dbReference>
<evidence type="ECO:0000259" key="15">
    <source>
        <dbReference type="PROSITE" id="PS51379"/>
    </source>
</evidence>
<feature type="binding site" evidence="13 14">
    <location>
        <position position="144"/>
    </location>
    <ligand>
        <name>[4Fe-4S] cluster</name>
        <dbReference type="ChEBI" id="CHEBI:49883"/>
        <label>3</label>
    </ligand>
</feature>
<feature type="binding site" evidence="13 14">
    <location>
        <position position="56"/>
    </location>
    <ligand>
        <name>[4Fe-4S] cluster</name>
        <dbReference type="ChEBI" id="CHEBI:49883"/>
        <label>1</label>
    </ligand>
</feature>
<reference evidence="17 18" key="1">
    <citation type="journal article" date="2011" name="Front. Microbiol.">
        <title>Genomic signatures of strain selection and enhancement in Bacillus atrophaeus var. globigii, a historical biowarfare simulant.</title>
        <authorList>
            <person name="Gibbons H.S."/>
            <person name="Broomall S.M."/>
            <person name="McNew L.A."/>
            <person name="Daligault H."/>
            <person name="Chapman C."/>
            <person name="Bruce D."/>
            <person name="Karavis M."/>
            <person name="Krepps M."/>
            <person name="McGregor P.A."/>
            <person name="Hong C."/>
            <person name="Park K.H."/>
            <person name="Akmal A."/>
            <person name="Feldman A."/>
            <person name="Lin J.S."/>
            <person name="Chang W.E."/>
            <person name="Higgs B.W."/>
            <person name="Demirev P."/>
            <person name="Lindquist J."/>
            <person name="Liem A."/>
            <person name="Fochler E."/>
            <person name="Read T.D."/>
            <person name="Tapia R."/>
            <person name="Johnson S."/>
            <person name="Bishop-Lilly K.A."/>
            <person name="Detter C."/>
            <person name="Han C."/>
            <person name="Sozhamannan S."/>
            <person name="Rosenzweig C.N."/>
            <person name="Skowronski E.W."/>
        </authorList>
    </citation>
    <scope>NUCLEOTIDE SEQUENCE [LARGE SCALE GENOMIC DNA]</scope>
    <source>
        <strain evidence="17 18">CL-SP19</strain>
    </source>
</reference>
<keyword evidence="2 13" id="KW-1003">Cell membrane</keyword>
<evidence type="ECO:0000256" key="13">
    <source>
        <dbReference type="HAMAP-Rule" id="MF_00463"/>
    </source>
</evidence>
<dbReference type="HAMAP" id="MF_00463">
    <property type="entry name" value="RsxB_RnfB"/>
    <property type="match status" value="1"/>
</dbReference>
<keyword evidence="5 13" id="KW-0479">Metal-binding</keyword>
<comment type="cofactor">
    <cofactor evidence="13 14">
        <name>[4Fe-4S] cluster</name>
        <dbReference type="ChEBI" id="CHEBI:49883"/>
    </cofactor>
    <text evidence="13 14">Binds 3 [4Fe-4S] clusters.</text>
</comment>
<dbReference type="Pfam" id="PF04060">
    <property type="entry name" value="FeS"/>
    <property type="match status" value="1"/>
</dbReference>
<proteinExistence type="inferred from homology"/>
<dbReference type="GO" id="GO:0005886">
    <property type="term" value="C:plasma membrane"/>
    <property type="evidence" value="ECO:0007669"/>
    <property type="project" value="UniProtKB-SubCell"/>
</dbReference>
<keyword evidence="18" id="KW-1185">Reference proteome</keyword>
<dbReference type="Gene3D" id="1.10.15.40">
    <property type="entry name" value="Electron transport complex subunit B, putative Fe-S cluster"/>
    <property type="match status" value="1"/>
</dbReference>
<evidence type="ECO:0000256" key="8">
    <source>
        <dbReference type="ARBA" id="ARBA00022982"/>
    </source>
</evidence>
<feature type="binding site" evidence="13 14">
    <location>
        <position position="72"/>
    </location>
    <ligand>
        <name>[4Fe-4S] cluster</name>
        <dbReference type="ChEBI" id="CHEBI:49883"/>
        <label>1</label>
    </ligand>
</feature>
<dbReference type="EC" id="7.-.-.-" evidence="13"/>